<feature type="region of interest" description="Disordered" evidence="1">
    <location>
        <begin position="1"/>
        <end position="58"/>
    </location>
</feature>
<keyword evidence="3" id="KW-1185">Reference proteome</keyword>
<dbReference type="EMBL" id="MU128981">
    <property type="protein sequence ID" value="KAF9512812.1"/>
    <property type="molecule type" value="Genomic_DNA"/>
</dbReference>
<dbReference type="AlphaFoldDB" id="A0A9P6DT36"/>
<evidence type="ECO:0000256" key="1">
    <source>
        <dbReference type="SAM" id="MobiDB-lite"/>
    </source>
</evidence>
<evidence type="ECO:0000313" key="2">
    <source>
        <dbReference type="EMBL" id="KAF9512812.1"/>
    </source>
</evidence>
<accession>A0A9P6DT36</accession>
<name>A0A9P6DT36_9AGAM</name>
<sequence>MFKAVTDSVSSVKETASAHKTPKAQESTSHTAYPRLPSTSMPSQDTRSQSGMQHRASARAQLGSWTEILVHLWQLCQQCEVPRHPNQHPVPVSLSPITTEISSLLRPLIVPILVHLCFLGLSKRAREQVAAMLARP</sequence>
<protein>
    <submittedName>
        <fullName evidence="2">Uncharacterized protein</fullName>
    </submittedName>
</protein>
<reference evidence="2" key="1">
    <citation type="journal article" date="2020" name="Nat. Commun.">
        <title>Large-scale genome sequencing of mycorrhizal fungi provides insights into the early evolution of symbiotic traits.</title>
        <authorList>
            <person name="Miyauchi S."/>
            <person name="Kiss E."/>
            <person name="Kuo A."/>
            <person name="Drula E."/>
            <person name="Kohler A."/>
            <person name="Sanchez-Garcia M."/>
            <person name="Morin E."/>
            <person name="Andreopoulos B."/>
            <person name="Barry K.W."/>
            <person name="Bonito G."/>
            <person name="Buee M."/>
            <person name="Carver A."/>
            <person name="Chen C."/>
            <person name="Cichocki N."/>
            <person name="Clum A."/>
            <person name="Culley D."/>
            <person name="Crous P.W."/>
            <person name="Fauchery L."/>
            <person name="Girlanda M."/>
            <person name="Hayes R.D."/>
            <person name="Keri Z."/>
            <person name="LaButti K."/>
            <person name="Lipzen A."/>
            <person name="Lombard V."/>
            <person name="Magnuson J."/>
            <person name="Maillard F."/>
            <person name="Murat C."/>
            <person name="Nolan M."/>
            <person name="Ohm R.A."/>
            <person name="Pangilinan J."/>
            <person name="Pereira M.F."/>
            <person name="Perotto S."/>
            <person name="Peter M."/>
            <person name="Pfister S."/>
            <person name="Riley R."/>
            <person name="Sitrit Y."/>
            <person name="Stielow J.B."/>
            <person name="Szollosi G."/>
            <person name="Zifcakova L."/>
            <person name="Stursova M."/>
            <person name="Spatafora J.W."/>
            <person name="Tedersoo L."/>
            <person name="Vaario L.M."/>
            <person name="Yamada A."/>
            <person name="Yan M."/>
            <person name="Wang P."/>
            <person name="Xu J."/>
            <person name="Bruns T."/>
            <person name="Baldrian P."/>
            <person name="Vilgalys R."/>
            <person name="Dunand C."/>
            <person name="Henrissat B."/>
            <person name="Grigoriev I.V."/>
            <person name="Hibbett D."/>
            <person name="Nagy L.G."/>
            <person name="Martin F.M."/>
        </authorList>
    </citation>
    <scope>NUCLEOTIDE SEQUENCE</scope>
    <source>
        <strain evidence="2">UP504</strain>
    </source>
</reference>
<feature type="compositionally biased region" description="Polar residues" evidence="1">
    <location>
        <begin position="24"/>
        <end position="52"/>
    </location>
</feature>
<proteinExistence type="predicted"/>
<evidence type="ECO:0000313" key="3">
    <source>
        <dbReference type="Proteomes" id="UP000886523"/>
    </source>
</evidence>
<dbReference type="Proteomes" id="UP000886523">
    <property type="component" value="Unassembled WGS sequence"/>
</dbReference>
<comment type="caution">
    <text evidence="2">The sequence shown here is derived from an EMBL/GenBank/DDBJ whole genome shotgun (WGS) entry which is preliminary data.</text>
</comment>
<gene>
    <name evidence="2" type="ORF">BS47DRAFT_1393841</name>
</gene>
<organism evidence="2 3">
    <name type="scientific">Hydnum rufescens UP504</name>
    <dbReference type="NCBI Taxonomy" id="1448309"/>
    <lineage>
        <taxon>Eukaryota</taxon>
        <taxon>Fungi</taxon>
        <taxon>Dikarya</taxon>
        <taxon>Basidiomycota</taxon>
        <taxon>Agaricomycotina</taxon>
        <taxon>Agaricomycetes</taxon>
        <taxon>Cantharellales</taxon>
        <taxon>Hydnaceae</taxon>
        <taxon>Hydnum</taxon>
    </lineage>
</organism>